<evidence type="ECO:0000313" key="2">
    <source>
        <dbReference type="Proteomes" id="UP000007148"/>
    </source>
</evidence>
<dbReference type="EMBL" id="CAFZ01000077">
    <property type="protein sequence ID" value="CCA70264.1"/>
    <property type="molecule type" value="Genomic_DNA"/>
</dbReference>
<keyword evidence="2" id="KW-1185">Reference proteome</keyword>
<dbReference type="OrthoDB" id="2520703at2759"/>
<sequence>MSTALSDEVLVLIAEDSIFGKRDHLMLCFTSKRFRRIVYPLLYRQIWLRNKGHYFLLRSIVNNPPLGHLIKSLNISWDANYDDDTERVDDPEVEQVLTRFAEVAATRLPESVVEGISAVSESAEVLLLLTLLPQLGRLELSPSGDTHFLETDLFTIIKCGLLSSSLSTVSYAHWDTEGGFDCRNLHAFFFQPSITRIEARACITYDDNDEPPGVGSVTPYLRDLRDFYGQSSVESLCLYQCALSGDSIEVFLRLPKALKCLKYELASATVGWVDSPFSNVGKALSYVSTSLETLIISLTEYDGELDGQETIGSLKGFARLRLLCVPASLLLGDDTTRSSEISGLLPNSLEGLELEAFDDLWEWTDVVECYRGILTSMRADRSQFPALKAMSIGGIPKEGSGWESLHGLAAKVGVSLVEKSIHFSC</sequence>
<name>G4TG15_SERID</name>
<protein>
    <recommendedName>
        <fullName evidence="3">F-box domain-containing protein</fullName>
    </recommendedName>
</protein>
<dbReference type="eggNOG" id="ENOG502T1HW">
    <property type="taxonomic scope" value="Eukaryota"/>
</dbReference>
<comment type="caution">
    <text evidence="1">The sequence shown here is derived from an EMBL/GenBank/DDBJ whole genome shotgun (WGS) entry which is preliminary data.</text>
</comment>
<proteinExistence type="predicted"/>
<dbReference type="Proteomes" id="UP000007148">
    <property type="component" value="Unassembled WGS sequence"/>
</dbReference>
<dbReference type="AlphaFoldDB" id="G4TG15"/>
<gene>
    <name evidence="1" type="ORF">PIIN_04203</name>
</gene>
<dbReference type="InParanoid" id="G4TG15"/>
<organism evidence="1 2">
    <name type="scientific">Serendipita indica (strain DSM 11827)</name>
    <name type="common">Root endophyte fungus</name>
    <name type="synonym">Piriformospora indica</name>
    <dbReference type="NCBI Taxonomy" id="1109443"/>
    <lineage>
        <taxon>Eukaryota</taxon>
        <taxon>Fungi</taxon>
        <taxon>Dikarya</taxon>
        <taxon>Basidiomycota</taxon>
        <taxon>Agaricomycotina</taxon>
        <taxon>Agaricomycetes</taxon>
        <taxon>Sebacinales</taxon>
        <taxon>Serendipitaceae</taxon>
        <taxon>Serendipita</taxon>
    </lineage>
</organism>
<reference evidence="1 2" key="1">
    <citation type="journal article" date="2011" name="PLoS Pathog.">
        <title>Endophytic Life Strategies Decoded by Genome and Transcriptome Analyses of the Mutualistic Root Symbiont Piriformospora indica.</title>
        <authorList>
            <person name="Zuccaro A."/>
            <person name="Lahrmann U."/>
            <person name="Guldener U."/>
            <person name="Langen G."/>
            <person name="Pfiffi S."/>
            <person name="Biedenkopf D."/>
            <person name="Wong P."/>
            <person name="Samans B."/>
            <person name="Grimm C."/>
            <person name="Basiewicz M."/>
            <person name="Murat C."/>
            <person name="Martin F."/>
            <person name="Kogel K.H."/>
        </authorList>
    </citation>
    <scope>NUCLEOTIDE SEQUENCE [LARGE SCALE GENOMIC DNA]</scope>
    <source>
        <strain evidence="1 2">DSM 11827</strain>
    </source>
</reference>
<dbReference type="STRING" id="1109443.G4TG15"/>
<dbReference type="HOGENOM" id="CLU_645760_0_0_1"/>
<evidence type="ECO:0000313" key="1">
    <source>
        <dbReference type="EMBL" id="CCA70264.1"/>
    </source>
</evidence>
<evidence type="ECO:0008006" key="3">
    <source>
        <dbReference type="Google" id="ProtNLM"/>
    </source>
</evidence>
<accession>G4TG15</accession>